<evidence type="ECO:0000313" key="1">
    <source>
        <dbReference type="EMBL" id="VDC71782.1"/>
    </source>
</evidence>
<evidence type="ECO:0008006" key="2">
    <source>
        <dbReference type="Google" id="ProtNLM"/>
    </source>
</evidence>
<dbReference type="Pfam" id="PF07911">
    <property type="entry name" value="DUF1677"/>
    <property type="match status" value="1"/>
</dbReference>
<dbReference type="AlphaFoldDB" id="A0A3P5YVH0"/>
<accession>A0A3P5YVH0</accession>
<dbReference type="PANTHER" id="PTHR33108">
    <property type="entry name" value="OS01G0745000 PROTEIN"/>
    <property type="match status" value="1"/>
</dbReference>
<sequence>MEIESVRCECCGLMEECTQDYISEVKSNFDNKWLCGLCSEAVRDEVSRRKMTTVDEAVRAHVSFCGKFKDNPAVLVADGMRQMLRRRSGDLTSSASKKFGRSNSTKFQFTRILLNLFRDLGTSLWGLIEVLRRGHPHWSSFDQSRIQAAFLLPSGEGRPLVIKDTTENEVGRLLDQEEVATPSTNSLSSSRLDRKLSRRSSFWTSRSTPENKSVGESPLIPIFDSKEDDEAGAQKSPISLSLGSQNLLAACGRKSSGCRLPSLASSDEKEAYAKVAVANSKVMEVFNEFTIAMKDCMHALRGEKGVEEEKVEDEWKRACQERIIFEYEVTAQKTKIADLEADRDRDIRRSSCIVRREVVDSYWEIPIYLEKRWANKRKEVAAEIQLHEVIANIDLLNEIKDGGLTGLFQVSIFPKSPNSTADNRIGELSVGDEAGSC</sequence>
<dbReference type="InterPro" id="IPR012876">
    <property type="entry name" value="DUF1677_pln"/>
</dbReference>
<dbReference type="EMBL" id="LR031570">
    <property type="protein sequence ID" value="VDC71782.1"/>
    <property type="molecule type" value="Genomic_DNA"/>
</dbReference>
<dbReference type="PANTHER" id="PTHR33108:SF2">
    <property type="entry name" value="OS03G0665700 PROTEIN"/>
    <property type="match status" value="1"/>
</dbReference>
<proteinExistence type="predicted"/>
<organism evidence="1">
    <name type="scientific">Brassica campestris</name>
    <name type="common">Field mustard</name>
    <dbReference type="NCBI Taxonomy" id="3711"/>
    <lineage>
        <taxon>Eukaryota</taxon>
        <taxon>Viridiplantae</taxon>
        <taxon>Streptophyta</taxon>
        <taxon>Embryophyta</taxon>
        <taxon>Tracheophyta</taxon>
        <taxon>Spermatophyta</taxon>
        <taxon>Magnoliopsida</taxon>
        <taxon>eudicotyledons</taxon>
        <taxon>Gunneridae</taxon>
        <taxon>Pentapetalae</taxon>
        <taxon>rosids</taxon>
        <taxon>malvids</taxon>
        <taxon>Brassicales</taxon>
        <taxon>Brassicaceae</taxon>
        <taxon>Brassiceae</taxon>
        <taxon>Brassica</taxon>
    </lineage>
</organism>
<protein>
    <recommendedName>
        <fullName evidence="2">DUF1677 domain-containing protein</fullName>
    </recommendedName>
</protein>
<gene>
    <name evidence="1" type="ORF">BRAA05T21496Z</name>
</gene>
<reference evidence="1" key="1">
    <citation type="submission" date="2018-11" db="EMBL/GenBank/DDBJ databases">
        <authorList>
            <consortium name="Genoscope - CEA"/>
            <person name="William W."/>
        </authorList>
    </citation>
    <scope>NUCLEOTIDE SEQUENCE</scope>
</reference>
<name>A0A3P5YVH0_BRACM</name>